<evidence type="ECO:0000256" key="1">
    <source>
        <dbReference type="SAM" id="Phobius"/>
    </source>
</evidence>
<gene>
    <name evidence="3" type="ORF">GCM10009737_06240</name>
</gene>
<evidence type="ECO:0000259" key="2">
    <source>
        <dbReference type="Pfam" id="PF20059"/>
    </source>
</evidence>
<protein>
    <recommendedName>
        <fullName evidence="2">DUF6458 domain-containing protein</fullName>
    </recommendedName>
</protein>
<keyword evidence="1" id="KW-1133">Transmembrane helix</keyword>
<dbReference type="RefSeq" id="WP_344003554.1">
    <property type="nucleotide sequence ID" value="NZ_BAAAMY010000001.1"/>
</dbReference>
<comment type="caution">
    <text evidence="3">The sequence shown here is derived from an EMBL/GenBank/DDBJ whole genome shotgun (WGS) entry which is preliminary data.</text>
</comment>
<sequence length="71" mass="7701">MGIGLGIVLLVLGLILVTGAVDLGVLDGFILEPEALGWIFILVAIIAIGLSLAMNRQRSKTTHVEERRYDR</sequence>
<keyword evidence="1" id="KW-0472">Membrane</keyword>
<evidence type="ECO:0000313" key="4">
    <source>
        <dbReference type="Proteomes" id="UP001501612"/>
    </source>
</evidence>
<dbReference type="Pfam" id="PF20059">
    <property type="entry name" value="DUF6458"/>
    <property type="match status" value="1"/>
</dbReference>
<dbReference type="EMBL" id="BAAAMY010000001">
    <property type="protein sequence ID" value="GAA1908073.1"/>
    <property type="molecule type" value="Genomic_DNA"/>
</dbReference>
<reference evidence="4" key="1">
    <citation type="journal article" date="2019" name="Int. J. Syst. Evol. Microbiol.">
        <title>The Global Catalogue of Microorganisms (GCM) 10K type strain sequencing project: providing services to taxonomists for standard genome sequencing and annotation.</title>
        <authorList>
            <consortium name="The Broad Institute Genomics Platform"/>
            <consortium name="The Broad Institute Genome Sequencing Center for Infectious Disease"/>
            <person name="Wu L."/>
            <person name="Ma J."/>
        </authorList>
    </citation>
    <scope>NUCLEOTIDE SEQUENCE [LARGE SCALE GENOMIC DNA]</scope>
    <source>
        <strain evidence="4">JCM 14046</strain>
    </source>
</reference>
<keyword evidence="4" id="KW-1185">Reference proteome</keyword>
<organism evidence="3 4">
    <name type="scientific">Nocardioides lentus</name>
    <dbReference type="NCBI Taxonomy" id="338077"/>
    <lineage>
        <taxon>Bacteria</taxon>
        <taxon>Bacillati</taxon>
        <taxon>Actinomycetota</taxon>
        <taxon>Actinomycetes</taxon>
        <taxon>Propionibacteriales</taxon>
        <taxon>Nocardioidaceae</taxon>
        <taxon>Nocardioides</taxon>
    </lineage>
</organism>
<dbReference type="Proteomes" id="UP001501612">
    <property type="component" value="Unassembled WGS sequence"/>
</dbReference>
<evidence type="ECO:0000313" key="3">
    <source>
        <dbReference type="EMBL" id="GAA1908073.1"/>
    </source>
</evidence>
<proteinExistence type="predicted"/>
<feature type="transmembrane region" description="Helical" evidence="1">
    <location>
        <begin position="35"/>
        <end position="53"/>
    </location>
</feature>
<dbReference type="InterPro" id="IPR045597">
    <property type="entry name" value="DUF6458"/>
</dbReference>
<keyword evidence="1" id="KW-0812">Transmembrane</keyword>
<feature type="domain" description="DUF6458" evidence="2">
    <location>
        <begin position="1"/>
        <end position="63"/>
    </location>
</feature>
<accession>A0ABP5A9S4</accession>
<name>A0ABP5A9S4_9ACTN</name>